<evidence type="ECO:0000256" key="5">
    <source>
        <dbReference type="ARBA" id="ARBA00022605"/>
    </source>
</evidence>
<dbReference type="InterPro" id="IPR013785">
    <property type="entry name" value="Aldolase_TIM"/>
</dbReference>
<evidence type="ECO:0000256" key="9">
    <source>
        <dbReference type="HAMAP-Rule" id="MF_00135"/>
    </source>
</evidence>
<name>A0ABT6ZL22_9ACTN</name>
<dbReference type="InterPro" id="IPR044643">
    <property type="entry name" value="TrpF_fam"/>
</dbReference>
<dbReference type="CDD" id="cd00405">
    <property type="entry name" value="PRAI"/>
    <property type="match status" value="1"/>
</dbReference>
<organism evidence="11 12">
    <name type="scientific">Kribbibacterium absianum</name>
    <dbReference type="NCBI Taxonomy" id="3044210"/>
    <lineage>
        <taxon>Bacteria</taxon>
        <taxon>Bacillati</taxon>
        <taxon>Actinomycetota</taxon>
        <taxon>Coriobacteriia</taxon>
        <taxon>Coriobacteriales</taxon>
        <taxon>Kribbibacteriaceae</taxon>
        <taxon>Kribbibacterium</taxon>
    </lineage>
</organism>
<dbReference type="InterPro" id="IPR001240">
    <property type="entry name" value="PRAI_dom"/>
</dbReference>
<dbReference type="Pfam" id="PF00697">
    <property type="entry name" value="PRAI"/>
    <property type="match status" value="1"/>
</dbReference>
<dbReference type="RefSeq" id="WP_283712866.1">
    <property type="nucleotide sequence ID" value="NZ_JASJEW010000002.1"/>
</dbReference>
<keyword evidence="6 9" id="KW-0822">Tryptophan biosynthesis</keyword>
<evidence type="ECO:0000256" key="8">
    <source>
        <dbReference type="ARBA" id="ARBA00023235"/>
    </source>
</evidence>
<comment type="similarity">
    <text evidence="9">Belongs to the TrpF family.</text>
</comment>
<reference evidence="11" key="1">
    <citation type="submission" date="2023-05" db="EMBL/GenBank/DDBJ databases">
        <title>[olsenella] sp. nov., isolated from a pig farm feces dump.</title>
        <authorList>
            <person name="Chang Y.-H."/>
        </authorList>
    </citation>
    <scope>NUCLEOTIDE SEQUENCE</scope>
    <source>
        <strain evidence="11">YH-ols2217</strain>
    </source>
</reference>
<evidence type="ECO:0000256" key="4">
    <source>
        <dbReference type="ARBA" id="ARBA00022272"/>
    </source>
</evidence>
<protein>
    <recommendedName>
        <fullName evidence="4 9">N-(5'-phosphoribosyl)anthranilate isomerase</fullName>
        <shortName evidence="9">PRAI</shortName>
        <ecNumber evidence="3 9">5.3.1.24</ecNumber>
    </recommendedName>
</protein>
<evidence type="ECO:0000313" key="12">
    <source>
        <dbReference type="Proteomes" id="UP001431693"/>
    </source>
</evidence>
<evidence type="ECO:0000256" key="3">
    <source>
        <dbReference type="ARBA" id="ARBA00012572"/>
    </source>
</evidence>
<dbReference type="Gene3D" id="3.20.20.70">
    <property type="entry name" value="Aldolase class I"/>
    <property type="match status" value="1"/>
</dbReference>
<comment type="caution">
    <text evidence="11">The sequence shown here is derived from an EMBL/GenBank/DDBJ whole genome shotgun (WGS) entry which is preliminary data.</text>
</comment>
<feature type="domain" description="N-(5'phosphoribosyl) anthranilate isomerase (PRAI)" evidence="10">
    <location>
        <begin position="4"/>
        <end position="195"/>
    </location>
</feature>
<proteinExistence type="inferred from homology"/>
<comment type="catalytic activity">
    <reaction evidence="1 9">
        <text>N-(5-phospho-beta-D-ribosyl)anthranilate = 1-(2-carboxyphenylamino)-1-deoxy-D-ribulose 5-phosphate</text>
        <dbReference type="Rhea" id="RHEA:21540"/>
        <dbReference type="ChEBI" id="CHEBI:18277"/>
        <dbReference type="ChEBI" id="CHEBI:58613"/>
        <dbReference type="EC" id="5.3.1.24"/>
    </reaction>
</comment>
<dbReference type="PANTHER" id="PTHR42894:SF1">
    <property type="entry name" value="N-(5'-PHOSPHORIBOSYL)ANTHRANILATE ISOMERASE"/>
    <property type="match status" value="1"/>
</dbReference>
<accession>A0ABT6ZL22</accession>
<dbReference type="Proteomes" id="UP001431693">
    <property type="component" value="Unassembled WGS sequence"/>
</dbReference>
<dbReference type="InterPro" id="IPR011060">
    <property type="entry name" value="RibuloseP-bd_barrel"/>
</dbReference>
<dbReference type="EC" id="5.3.1.24" evidence="3 9"/>
<evidence type="ECO:0000256" key="7">
    <source>
        <dbReference type="ARBA" id="ARBA00023141"/>
    </source>
</evidence>
<gene>
    <name evidence="9" type="primary">trpF</name>
    <name evidence="11" type="ORF">QJ043_06595</name>
</gene>
<sequence>MTQVKVCGLMRSEDIEAVNAARPDYAGFVLEHPQSRHNVPLRNLRRLVAELNPEIARVGAFVNGPMEVIAGLLSEGVLGAAQLQGTENDEYIGRIRWMTSHGRIWQAIRVERLEDVARANASRADFVLLDVGLGGARPFDWSLLDAMERPFGLTGGLALENLPEALATNALLADVSDGVETDGLKDPEKIRAFVERVRAEPAR</sequence>
<evidence type="ECO:0000259" key="10">
    <source>
        <dbReference type="Pfam" id="PF00697"/>
    </source>
</evidence>
<evidence type="ECO:0000256" key="6">
    <source>
        <dbReference type="ARBA" id="ARBA00022822"/>
    </source>
</evidence>
<keyword evidence="5 9" id="KW-0028">Amino-acid biosynthesis</keyword>
<evidence type="ECO:0000256" key="2">
    <source>
        <dbReference type="ARBA" id="ARBA00004664"/>
    </source>
</evidence>
<dbReference type="SUPFAM" id="SSF51366">
    <property type="entry name" value="Ribulose-phoshate binding barrel"/>
    <property type="match status" value="1"/>
</dbReference>
<keyword evidence="8 9" id="KW-0413">Isomerase</keyword>
<evidence type="ECO:0000256" key="1">
    <source>
        <dbReference type="ARBA" id="ARBA00001164"/>
    </source>
</evidence>
<evidence type="ECO:0000313" key="11">
    <source>
        <dbReference type="EMBL" id="MDJ1129745.1"/>
    </source>
</evidence>
<dbReference type="PANTHER" id="PTHR42894">
    <property type="entry name" value="N-(5'-PHOSPHORIBOSYL)ANTHRANILATE ISOMERASE"/>
    <property type="match status" value="1"/>
</dbReference>
<dbReference type="EMBL" id="JASJEX010000003">
    <property type="protein sequence ID" value="MDJ1129745.1"/>
    <property type="molecule type" value="Genomic_DNA"/>
</dbReference>
<keyword evidence="7 9" id="KW-0057">Aromatic amino acid biosynthesis</keyword>
<keyword evidence="12" id="KW-1185">Reference proteome</keyword>
<dbReference type="HAMAP" id="MF_00135">
    <property type="entry name" value="PRAI"/>
    <property type="match status" value="1"/>
</dbReference>
<comment type="pathway">
    <text evidence="2 9">Amino-acid biosynthesis; L-tryptophan biosynthesis; L-tryptophan from chorismate: step 3/5.</text>
</comment>
<dbReference type="GO" id="GO:0016853">
    <property type="term" value="F:isomerase activity"/>
    <property type="evidence" value="ECO:0007669"/>
    <property type="project" value="UniProtKB-KW"/>
</dbReference>